<proteinExistence type="predicted"/>
<dbReference type="InParanoid" id="A0A369JBF0"/>
<feature type="transmembrane region" description="Helical" evidence="5">
    <location>
        <begin position="356"/>
        <end position="381"/>
    </location>
</feature>
<dbReference type="GO" id="GO:0005886">
    <property type="term" value="C:plasma membrane"/>
    <property type="evidence" value="ECO:0007669"/>
    <property type="project" value="TreeGrafter"/>
</dbReference>
<evidence type="ECO:0000256" key="1">
    <source>
        <dbReference type="ARBA" id="ARBA00004141"/>
    </source>
</evidence>
<evidence type="ECO:0000256" key="2">
    <source>
        <dbReference type="ARBA" id="ARBA00022692"/>
    </source>
</evidence>
<dbReference type="InterPro" id="IPR020846">
    <property type="entry name" value="MFS_dom"/>
</dbReference>
<evidence type="ECO:0000259" key="6">
    <source>
        <dbReference type="PROSITE" id="PS50850"/>
    </source>
</evidence>
<evidence type="ECO:0000313" key="8">
    <source>
        <dbReference type="Proteomes" id="UP000076154"/>
    </source>
</evidence>
<feature type="transmembrane region" description="Helical" evidence="5">
    <location>
        <begin position="185"/>
        <end position="205"/>
    </location>
</feature>
<dbReference type="InterPro" id="IPR036259">
    <property type="entry name" value="MFS_trans_sf"/>
</dbReference>
<feature type="transmembrane region" description="Helical" evidence="5">
    <location>
        <begin position="155"/>
        <end position="179"/>
    </location>
</feature>
<evidence type="ECO:0000313" key="7">
    <source>
        <dbReference type="EMBL" id="RDB19431.1"/>
    </source>
</evidence>
<feature type="transmembrane region" description="Helical" evidence="5">
    <location>
        <begin position="66"/>
        <end position="85"/>
    </location>
</feature>
<dbReference type="OrthoDB" id="3066029at2759"/>
<evidence type="ECO:0000256" key="4">
    <source>
        <dbReference type="ARBA" id="ARBA00023136"/>
    </source>
</evidence>
<dbReference type="AlphaFoldDB" id="A0A369JBF0"/>
<feature type="transmembrane region" description="Helical" evidence="5">
    <location>
        <begin position="97"/>
        <end position="114"/>
    </location>
</feature>
<dbReference type="EMBL" id="LUEZ02000080">
    <property type="protein sequence ID" value="RDB19431.1"/>
    <property type="molecule type" value="Genomic_DNA"/>
</dbReference>
<sequence>MATEATPLLTPTPSEIGRDDEAIYERFSRRKKLMILSMVSWCGLLPLFITGSFVPLVPQIAEDLSSTGSVISLAVFAAGLGSLSGGSYSTYYGRRPVYLYGLSLSAAGSMGMALSKSVPTFMFCRFCQTFGASPAMTVGAGVIGDIYAREQRGTAMGVFLGAILLGPTLAPLVGGLAAHYATWRIMQLALCSSGLVALAVMVLFFPETTHPGTRGIDKVRLDSVGTKTTSGFKFINPLQALWLLQSPVVLGVISGKRYNIPNEALLGACFLPNGLGDIGTYLFPSSSVTYKYFTVGAPLAGLISDRILRESREKRGGIWCPEDRIRGTLMSAATLVPISVLSFGILNKFLPNTVGLVLTLVCLFVNGAGVQMVLGPTAAYLIDIMPSRSAETVAASTGFRSWMLAIVLSGALPLINSIGVAPTYALCAVLAWIGAAMLWGIVRYGDRLRAWNDLGFAKAPSH</sequence>
<feature type="transmembrane region" description="Helical" evidence="5">
    <location>
        <begin position="393"/>
        <end position="415"/>
    </location>
</feature>
<feature type="transmembrane region" description="Helical" evidence="5">
    <location>
        <begin position="329"/>
        <end position="350"/>
    </location>
</feature>
<dbReference type="Gene3D" id="1.20.1250.20">
    <property type="entry name" value="MFS general substrate transporter like domains"/>
    <property type="match status" value="2"/>
</dbReference>
<feature type="transmembrane region" description="Helical" evidence="5">
    <location>
        <begin position="33"/>
        <end position="54"/>
    </location>
</feature>
<protein>
    <submittedName>
        <fullName evidence="7">Drug/proton antiporter YHK8</fullName>
    </submittedName>
</protein>
<keyword evidence="3 5" id="KW-1133">Transmembrane helix</keyword>
<keyword evidence="8" id="KW-1185">Reference proteome</keyword>
<feature type="domain" description="Major facilitator superfamily (MFS) profile" evidence="6">
    <location>
        <begin position="32"/>
        <end position="446"/>
    </location>
</feature>
<keyword evidence="2 5" id="KW-0812">Transmembrane</keyword>
<dbReference type="PANTHER" id="PTHR23502:SF64">
    <property type="entry name" value="TRANSPORTER, PUTATIVE (AFU_ORTHOLOGUE AFUA_3G11760)-RELATED"/>
    <property type="match status" value="1"/>
</dbReference>
<gene>
    <name evidence="7" type="primary">YHK8_1</name>
    <name evidence="7" type="ORF">Hypma_013522</name>
</gene>
<dbReference type="GO" id="GO:0022857">
    <property type="term" value="F:transmembrane transporter activity"/>
    <property type="evidence" value="ECO:0007669"/>
    <property type="project" value="InterPro"/>
</dbReference>
<dbReference type="PROSITE" id="PS50850">
    <property type="entry name" value="MFS"/>
    <property type="match status" value="1"/>
</dbReference>
<name>A0A369JBF0_HYPMA</name>
<dbReference type="STRING" id="39966.A0A369JBF0"/>
<keyword evidence="4 5" id="KW-0472">Membrane</keyword>
<dbReference type="SUPFAM" id="SSF103473">
    <property type="entry name" value="MFS general substrate transporter"/>
    <property type="match status" value="1"/>
</dbReference>
<feature type="transmembrane region" description="Helical" evidence="5">
    <location>
        <begin position="421"/>
        <end position="442"/>
    </location>
</feature>
<evidence type="ECO:0000256" key="3">
    <source>
        <dbReference type="ARBA" id="ARBA00022989"/>
    </source>
</evidence>
<comment type="subcellular location">
    <subcellularLocation>
        <location evidence="1">Membrane</location>
        <topology evidence="1">Multi-pass membrane protein</topology>
    </subcellularLocation>
</comment>
<evidence type="ECO:0000256" key="5">
    <source>
        <dbReference type="SAM" id="Phobius"/>
    </source>
</evidence>
<dbReference type="InterPro" id="IPR011701">
    <property type="entry name" value="MFS"/>
</dbReference>
<dbReference type="PANTHER" id="PTHR23502">
    <property type="entry name" value="MAJOR FACILITATOR SUPERFAMILY"/>
    <property type="match status" value="1"/>
</dbReference>
<comment type="caution">
    <text evidence="7">The sequence shown here is derived from an EMBL/GenBank/DDBJ whole genome shotgun (WGS) entry which is preliminary data.</text>
</comment>
<feature type="transmembrane region" description="Helical" evidence="5">
    <location>
        <begin position="120"/>
        <end position="143"/>
    </location>
</feature>
<dbReference type="Pfam" id="PF07690">
    <property type="entry name" value="MFS_1"/>
    <property type="match status" value="1"/>
</dbReference>
<reference evidence="7" key="1">
    <citation type="submission" date="2018-04" db="EMBL/GenBank/DDBJ databases">
        <title>Whole genome sequencing of Hypsizygus marmoreus.</title>
        <authorList>
            <person name="Choi I.-G."/>
            <person name="Min B."/>
            <person name="Kim J.-G."/>
            <person name="Kim S."/>
            <person name="Oh Y.-L."/>
            <person name="Kong W.-S."/>
            <person name="Park H."/>
            <person name="Jeong J."/>
            <person name="Song E.-S."/>
        </authorList>
    </citation>
    <scope>NUCLEOTIDE SEQUENCE [LARGE SCALE GENOMIC DNA]</scope>
    <source>
        <strain evidence="7">51987-8</strain>
    </source>
</reference>
<dbReference type="Proteomes" id="UP000076154">
    <property type="component" value="Unassembled WGS sequence"/>
</dbReference>
<accession>A0A369JBF0</accession>
<organism evidence="7 8">
    <name type="scientific">Hypsizygus marmoreus</name>
    <name type="common">White beech mushroom</name>
    <name type="synonym">Agaricus marmoreus</name>
    <dbReference type="NCBI Taxonomy" id="39966"/>
    <lineage>
        <taxon>Eukaryota</taxon>
        <taxon>Fungi</taxon>
        <taxon>Dikarya</taxon>
        <taxon>Basidiomycota</taxon>
        <taxon>Agaricomycotina</taxon>
        <taxon>Agaricomycetes</taxon>
        <taxon>Agaricomycetidae</taxon>
        <taxon>Agaricales</taxon>
        <taxon>Tricholomatineae</taxon>
        <taxon>Lyophyllaceae</taxon>
        <taxon>Hypsizygus</taxon>
    </lineage>
</organism>